<evidence type="ECO:0000313" key="5">
    <source>
        <dbReference type="Proteomes" id="UP000258016"/>
    </source>
</evidence>
<accession>A0ABM6M353</accession>
<dbReference type="Pfam" id="PF08401">
    <property type="entry name" value="ArdcN"/>
    <property type="match status" value="1"/>
</dbReference>
<dbReference type="InterPro" id="IPR013610">
    <property type="entry name" value="ArdC_N"/>
</dbReference>
<feature type="region of interest" description="Disordered" evidence="1">
    <location>
        <begin position="305"/>
        <end position="329"/>
    </location>
</feature>
<organism evidence="4 5">
    <name type="scientific">Blastomonas fulva</name>
    <dbReference type="NCBI Taxonomy" id="1550728"/>
    <lineage>
        <taxon>Bacteria</taxon>
        <taxon>Pseudomonadati</taxon>
        <taxon>Pseudomonadota</taxon>
        <taxon>Alphaproteobacteria</taxon>
        <taxon>Sphingomonadales</taxon>
        <taxon>Sphingomonadaceae</taxon>
        <taxon>Blastomonas</taxon>
    </lineage>
</organism>
<dbReference type="RefSeq" id="WP_117351247.1">
    <property type="nucleotide sequence ID" value="NZ_CP020083.1"/>
</dbReference>
<evidence type="ECO:0000259" key="2">
    <source>
        <dbReference type="Pfam" id="PF08401"/>
    </source>
</evidence>
<proteinExistence type="predicted"/>
<dbReference type="GeneID" id="303484236"/>
<dbReference type="InterPro" id="IPR041459">
    <property type="entry name" value="MPTase-PolyVal"/>
</dbReference>
<gene>
    <name evidence="4" type="ORF">B5J99_01460</name>
</gene>
<keyword evidence="5" id="KW-1185">Reference proteome</keyword>
<evidence type="ECO:0000256" key="1">
    <source>
        <dbReference type="SAM" id="MobiDB-lite"/>
    </source>
</evidence>
<protein>
    <submittedName>
        <fullName evidence="4">Antirestriction protein ArdC</fullName>
    </submittedName>
</protein>
<evidence type="ECO:0000259" key="3">
    <source>
        <dbReference type="Pfam" id="PF18818"/>
    </source>
</evidence>
<feature type="domain" description="N-terminal" evidence="2">
    <location>
        <begin position="16"/>
        <end position="138"/>
    </location>
</feature>
<dbReference type="InterPro" id="IPR017113">
    <property type="entry name" value="Antirestriction_ArdC"/>
</dbReference>
<dbReference type="Proteomes" id="UP000258016">
    <property type="component" value="Chromosome"/>
</dbReference>
<reference evidence="4 5" key="1">
    <citation type="submission" date="2017-03" db="EMBL/GenBank/DDBJ databases">
        <title>Complete genome sequence of Blastomonas fulva degrading microcsystin LR.</title>
        <authorList>
            <person name="Lee H.-g."/>
            <person name="Jin L."/>
            <person name="oh H.-M."/>
        </authorList>
    </citation>
    <scope>NUCLEOTIDE SEQUENCE [LARGE SCALE GENOMIC DNA]</scope>
    <source>
        <strain evidence="4 5">T2</strain>
    </source>
</reference>
<name>A0ABM6M353_9SPHN</name>
<dbReference type="EMBL" id="CP020083">
    <property type="protein sequence ID" value="ASR50300.1"/>
    <property type="molecule type" value="Genomic_DNA"/>
</dbReference>
<dbReference type="Pfam" id="PF18818">
    <property type="entry name" value="MPTase-PolyVal"/>
    <property type="match status" value="1"/>
</dbReference>
<sequence>MRKTYRSNSGATPGPDIYRKVTDQILAELEAGRVPWVQPWDSSHAGIGLPFNAASQRRYSGVNILTLWHAVTARGFTGHGFLTFRQAAALGGTVRRGERGTPIVYTRRIAPDDRRERGDDGEHSSGKGFSFLKSFTVFSVDQCEGLPDHVHARPQPVPDGLILPAAQALIDATGADFRIGGHEAYYSPAHDFVAVPRPEAFHEPVNWHRTAFHELAHWVGHSSRLNRDQSGAFGSAAYGREELVAEMAGAFVCAALGIAPTVRHADYIGSWLAILREDHRAILRAASAASKAADYLLAFQSDRSGSSAMADAPNGRSNLSRVVEGRQAA</sequence>
<feature type="domain" description="Polyvalent protein metallopeptidase" evidence="3">
    <location>
        <begin position="165"/>
        <end position="287"/>
    </location>
</feature>
<evidence type="ECO:0000313" key="4">
    <source>
        <dbReference type="EMBL" id="ASR50300.1"/>
    </source>
</evidence>
<dbReference type="PIRSF" id="PIRSF037112">
    <property type="entry name" value="Antirestriction_ArdC"/>
    <property type="match status" value="1"/>
</dbReference>